<dbReference type="CDD" id="cd17535">
    <property type="entry name" value="REC_NarL-like"/>
    <property type="match status" value="1"/>
</dbReference>
<dbReference type="InterPro" id="IPR001789">
    <property type="entry name" value="Sig_transdc_resp-reg_receiver"/>
</dbReference>
<evidence type="ECO:0000256" key="3">
    <source>
        <dbReference type="ARBA" id="ARBA00023015"/>
    </source>
</evidence>
<dbReference type="Proteomes" id="UP000297014">
    <property type="component" value="Unassembled WGS sequence"/>
</dbReference>
<dbReference type="EMBL" id="JALP01000352">
    <property type="protein sequence ID" value="THG88643.1"/>
    <property type="molecule type" value="Genomic_DNA"/>
</dbReference>
<evidence type="ECO:0000313" key="10">
    <source>
        <dbReference type="EMBL" id="THG88643.1"/>
    </source>
</evidence>
<dbReference type="SMART" id="SM00421">
    <property type="entry name" value="HTH_LUXR"/>
    <property type="match status" value="1"/>
</dbReference>
<dbReference type="InterPro" id="IPR058245">
    <property type="entry name" value="NreC/VraR/RcsB-like_REC"/>
</dbReference>
<comment type="caution">
    <text evidence="9">The sequence shown here is derived from an EMBL/GenBank/DDBJ whole genome shotgun (WGS) entry which is preliminary data.</text>
</comment>
<dbReference type="PANTHER" id="PTHR43214">
    <property type="entry name" value="TWO-COMPONENT RESPONSE REGULATOR"/>
    <property type="match status" value="1"/>
</dbReference>
<dbReference type="InterPro" id="IPR016032">
    <property type="entry name" value="Sig_transdc_resp-reg_C-effctor"/>
</dbReference>
<gene>
    <name evidence="10" type="ORF">AJ85_01645</name>
    <name evidence="9" type="ORF">BALCAV_0202555</name>
</gene>
<keyword evidence="11" id="KW-1185">Reference proteome</keyword>
<dbReference type="RefSeq" id="WP_003320814.1">
    <property type="nucleotide sequence ID" value="NZ_ALPT02000005.1"/>
</dbReference>
<dbReference type="PROSITE" id="PS50110">
    <property type="entry name" value="RESPONSE_REGULATORY"/>
    <property type="match status" value="1"/>
</dbReference>
<proteinExistence type="predicted"/>
<dbReference type="AlphaFoldDB" id="A0A094WRZ8"/>
<dbReference type="Pfam" id="PF00072">
    <property type="entry name" value="Response_reg"/>
    <property type="match status" value="1"/>
</dbReference>
<dbReference type="Gene3D" id="3.40.50.2300">
    <property type="match status" value="1"/>
</dbReference>
<sequence>MTIKVMVVDDHTVVRKGLIYFLETVEGLTVVGEAENGKEAMDKVKALQPDVVLMDLLMPVMDGIEATEKMLKQFPKIKVLVLSSFSEHDHVIPALQAGASGYQLKDIKPEQLAETIRAVYRGESKLHDKVTKYVLTRISNEASEEEKLVNSLTKREKEVLIEIAKGKSNKEIAADLEITEKTVKTHISNVFSKIEVHDRTQAALFAIKFKIAHF</sequence>
<dbReference type="CDD" id="cd06170">
    <property type="entry name" value="LuxR_C_like"/>
    <property type="match status" value="1"/>
</dbReference>
<dbReference type="GO" id="GO:0003677">
    <property type="term" value="F:DNA binding"/>
    <property type="evidence" value="ECO:0007669"/>
    <property type="project" value="UniProtKB-KW"/>
</dbReference>
<feature type="domain" description="Response regulatory" evidence="8">
    <location>
        <begin position="4"/>
        <end position="120"/>
    </location>
</feature>
<dbReference type="OrthoDB" id="9780153at2"/>
<dbReference type="PRINTS" id="PR00038">
    <property type="entry name" value="HTHLUXR"/>
</dbReference>
<organism evidence="9 11">
    <name type="scientific">Alkalihalobacillus alcalophilus ATCC 27647 = CGMCC 1.3604</name>
    <dbReference type="NCBI Taxonomy" id="1218173"/>
    <lineage>
        <taxon>Bacteria</taxon>
        <taxon>Bacillati</taxon>
        <taxon>Bacillota</taxon>
        <taxon>Bacilli</taxon>
        <taxon>Bacillales</taxon>
        <taxon>Bacillaceae</taxon>
        <taxon>Alkalihalobacillus</taxon>
    </lineage>
</organism>
<keyword evidence="2 6" id="KW-0597">Phosphoprotein</keyword>
<dbReference type="InterPro" id="IPR039420">
    <property type="entry name" value="WalR-like"/>
</dbReference>
<dbReference type="GO" id="GO:0006355">
    <property type="term" value="P:regulation of DNA-templated transcription"/>
    <property type="evidence" value="ECO:0007669"/>
    <property type="project" value="InterPro"/>
</dbReference>
<evidence type="ECO:0000313" key="9">
    <source>
        <dbReference type="EMBL" id="KGA98803.1"/>
    </source>
</evidence>
<dbReference type="SUPFAM" id="SSF46894">
    <property type="entry name" value="C-terminal effector domain of the bipartite response regulators"/>
    <property type="match status" value="1"/>
</dbReference>
<comment type="subcellular location">
    <subcellularLocation>
        <location evidence="1">Cytoplasm</location>
    </subcellularLocation>
</comment>
<evidence type="ECO:0000313" key="12">
    <source>
        <dbReference type="Proteomes" id="UP000297014"/>
    </source>
</evidence>
<accession>A0A094WRZ8</accession>
<evidence type="ECO:0000256" key="6">
    <source>
        <dbReference type="PROSITE-ProRule" id="PRU00169"/>
    </source>
</evidence>
<evidence type="ECO:0000259" key="7">
    <source>
        <dbReference type="PROSITE" id="PS50043"/>
    </source>
</evidence>
<evidence type="ECO:0000256" key="2">
    <source>
        <dbReference type="ARBA" id="ARBA00022553"/>
    </source>
</evidence>
<dbReference type="STRING" id="1218173.BALCAV_0202555"/>
<dbReference type="PROSITE" id="PS00622">
    <property type="entry name" value="HTH_LUXR_1"/>
    <property type="match status" value="1"/>
</dbReference>
<feature type="modified residue" description="4-aspartylphosphate" evidence="6">
    <location>
        <position position="55"/>
    </location>
</feature>
<dbReference type="PANTHER" id="PTHR43214:SF43">
    <property type="entry name" value="TWO-COMPONENT RESPONSE REGULATOR"/>
    <property type="match status" value="1"/>
</dbReference>
<feature type="domain" description="HTH luxR-type" evidence="7">
    <location>
        <begin position="145"/>
        <end position="210"/>
    </location>
</feature>
<dbReference type="GO" id="GO:0000160">
    <property type="term" value="P:phosphorelay signal transduction system"/>
    <property type="evidence" value="ECO:0007669"/>
    <property type="project" value="InterPro"/>
</dbReference>
<evidence type="ECO:0000256" key="1">
    <source>
        <dbReference type="ARBA" id="ARBA00004496"/>
    </source>
</evidence>
<evidence type="ECO:0000256" key="5">
    <source>
        <dbReference type="ARBA" id="ARBA00023163"/>
    </source>
</evidence>
<dbReference type="GO" id="GO:0005737">
    <property type="term" value="C:cytoplasm"/>
    <property type="evidence" value="ECO:0007669"/>
    <property type="project" value="UniProtKB-SubCell"/>
</dbReference>
<evidence type="ECO:0000313" key="11">
    <source>
        <dbReference type="Proteomes" id="UP000002754"/>
    </source>
</evidence>
<dbReference type="EMBL" id="ALPT02000005">
    <property type="protein sequence ID" value="KGA98803.1"/>
    <property type="molecule type" value="Genomic_DNA"/>
</dbReference>
<evidence type="ECO:0000256" key="4">
    <source>
        <dbReference type="ARBA" id="ARBA00023125"/>
    </source>
</evidence>
<keyword evidence="5" id="KW-0804">Transcription</keyword>
<dbReference type="InterPro" id="IPR000792">
    <property type="entry name" value="Tscrpt_reg_LuxR_C"/>
</dbReference>
<dbReference type="SMART" id="SM00448">
    <property type="entry name" value="REC"/>
    <property type="match status" value="1"/>
</dbReference>
<reference evidence="9 11" key="1">
    <citation type="journal article" date="2014" name="Genome Announc.">
        <title>Draft Genome Sequence of Bacillus alcalophilus AV1934, a Classic Alkaliphile Isolated from Human Feces in 1934.</title>
        <authorList>
            <person name="Attie O."/>
            <person name="Jayaprakash A."/>
            <person name="Shah H."/>
            <person name="Paulsen I.T."/>
            <person name="Morino M."/>
            <person name="Takahashi Y."/>
            <person name="Narumi I."/>
            <person name="Sachidanandam R."/>
            <person name="Satoh K."/>
            <person name="Ito M."/>
            <person name="Krulwich T.A."/>
        </authorList>
    </citation>
    <scope>NUCLEOTIDE SEQUENCE [LARGE SCALE GENOMIC DNA]</scope>
    <source>
        <strain evidence="9 11">AV1934</strain>
    </source>
</reference>
<keyword evidence="3" id="KW-0805">Transcription regulation</keyword>
<name>A0A094WRZ8_ALKAL</name>
<evidence type="ECO:0000259" key="8">
    <source>
        <dbReference type="PROSITE" id="PS50110"/>
    </source>
</evidence>
<keyword evidence="4" id="KW-0238">DNA-binding</keyword>
<reference evidence="10 12" key="2">
    <citation type="submission" date="2014-01" db="EMBL/GenBank/DDBJ databases">
        <title>Draft genome sequencing of Bacillus alcalophilus CGMCC 1.3604.</title>
        <authorList>
            <person name="Yang J."/>
            <person name="Diao L."/>
            <person name="Yang S."/>
        </authorList>
    </citation>
    <scope>NUCLEOTIDE SEQUENCE [LARGE SCALE GENOMIC DNA]</scope>
    <source>
        <strain evidence="10 12">CGMCC 1.3604</strain>
    </source>
</reference>
<dbReference type="Pfam" id="PF00196">
    <property type="entry name" value="GerE"/>
    <property type="match status" value="1"/>
</dbReference>
<dbReference type="SUPFAM" id="SSF52172">
    <property type="entry name" value="CheY-like"/>
    <property type="match status" value="1"/>
</dbReference>
<protein>
    <submittedName>
        <fullName evidence="9">LuxR family transcriptional regulator</fullName>
    </submittedName>
</protein>
<dbReference type="InterPro" id="IPR011006">
    <property type="entry name" value="CheY-like_superfamily"/>
</dbReference>
<dbReference type="PROSITE" id="PS50043">
    <property type="entry name" value="HTH_LUXR_2"/>
    <property type="match status" value="1"/>
</dbReference>
<dbReference type="eggNOG" id="COG2197">
    <property type="taxonomic scope" value="Bacteria"/>
</dbReference>
<dbReference type="Proteomes" id="UP000002754">
    <property type="component" value="Unassembled WGS sequence"/>
</dbReference>